<dbReference type="EMBL" id="JADPRT010000003">
    <property type="protein sequence ID" value="MBF9067840.1"/>
    <property type="molecule type" value="Genomic_DNA"/>
</dbReference>
<feature type="compositionally biased region" description="Basic and acidic residues" evidence="1">
    <location>
        <begin position="50"/>
        <end position="60"/>
    </location>
</feature>
<dbReference type="Gene3D" id="3.40.50.1820">
    <property type="entry name" value="alpha/beta hydrolase"/>
    <property type="match status" value="1"/>
</dbReference>
<evidence type="ECO:0000313" key="3">
    <source>
        <dbReference type="Proteomes" id="UP000657385"/>
    </source>
</evidence>
<sequence>MEGVALAGHLLLYPGGFLQQEQWPPPRPQHCGHRRRGRPVEESVPLGQDGLDREGPRSTEEGPEGAHAPVLLLHGLFDNRAVFTLLRHNLHVHGWDHVHALNYNPLALDLPRAAALFGHQVEQARWIYGGERIAVVGHSLGGLIARYYVQRLGGSEHVHTLVTLGTPHQGTVTAHALRAFPIVRQLLPGSEVIAELDAPAPECSTRFLCFWGGLDALVLPHRHARLDHPDLVTENVLVRTAGHLSLPVHWEVLARVREVLAEAQESTPVRRVNSRQIA</sequence>
<dbReference type="AlphaFoldDB" id="A0A931AYF4"/>
<dbReference type="PANTHER" id="PTHR37946:SF1">
    <property type="entry name" value="SLL1969 PROTEIN"/>
    <property type="match status" value="1"/>
</dbReference>
<keyword evidence="3" id="KW-1185">Reference proteome</keyword>
<feature type="region of interest" description="Disordered" evidence="1">
    <location>
        <begin position="21"/>
        <end position="65"/>
    </location>
</feature>
<reference evidence="2" key="1">
    <citation type="submission" date="2020-11" db="EMBL/GenBank/DDBJ databases">
        <title>Isolation and identification of active actinomycetes.</title>
        <authorList>
            <person name="Yu B."/>
        </authorList>
    </citation>
    <scope>NUCLEOTIDE SEQUENCE</scope>
    <source>
        <strain evidence="2">NEAU-YB345</strain>
    </source>
</reference>
<keyword evidence="2" id="KW-0378">Hydrolase</keyword>
<proteinExistence type="predicted"/>
<protein>
    <submittedName>
        <fullName evidence="2">Alpha/beta fold hydrolase</fullName>
    </submittedName>
</protein>
<name>A0A931AYF4_9ACTN</name>
<organism evidence="2 3">
    <name type="scientific">Streptacidiphilus fuscans</name>
    <dbReference type="NCBI Taxonomy" id="2789292"/>
    <lineage>
        <taxon>Bacteria</taxon>
        <taxon>Bacillati</taxon>
        <taxon>Actinomycetota</taxon>
        <taxon>Actinomycetes</taxon>
        <taxon>Kitasatosporales</taxon>
        <taxon>Streptomycetaceae</taxon>
        <taxon>Streptacidiphilus</taxon>
    </lineage>
</organism>
<comment type="caution">
    <text evidence="2">The sequence shown here is derived from an EMBL/GenBank/DDBJ whole genome shotgun (WGS) entry which is preliminary data.</text>
</comment>
<dbReference type="Proteomes" id="UP000657385">
    <property type="component" value="Unassembled WGS sequence"/>
</dbReference>
<evidence type="ECO:0000256" key="1">
    <source>
        <dbReference type="SAM" id="MobiDB-lite"/>
    </source>
</evidence>
<dbReference type="GO" id="GO:0016787">
    <property type="term" value="F:hydrolase activity"/>
    <property type="evidence" value="ECO:0007669"/>
    <property type="project" value="UniProtKB-KW"/>
</dbReference>
<gene>
    <name evidence="2" type="ORF">I2501_07280</name>
</gene>
<dbReference type="Pfam" id="PF02089">
    <property type="entry name" value="Palm_thioest"/>
    <property type="match status" value="1"/>
</dbReference>
<evidence type="ECO:0000313" key="2">
    <source>
        <dbReference type="EMBL" id="MBF9067840.1"/>
    </source>
</evidence>
<dbReference type="SUPFAM" id="SSF53474">
    <property type="entry name" value="alpha/beta-Hydrolases"/>
    <property type="match status" value="1"/>
</dbReference>
<accession>A0A931AYF4</accession>
<dbReference type="InterPro" id="IPR029058">
    <property type="entry name" value="AB_hydrolase_fold"/>
</dbReference>
<dbReference type="PANTHER" id="PTHR37946">
    <property type="entry name" value="SLL1969 PROTEIN"/>
    <property type="match status" value="1"/>
</dbReference>